<feature type="domain" description="S-adenosyl-l-methionine hydroxide adenosyltransferase C-terminal" evidence="4">
    <location>
        <begin position="167"/>
        <end position="254"/>
    </location>
</feature>
<name>A0A1W2G6K7_REIFA</name>
<dbReference type="InterPro" id="IPR046470">
    <property type="entry name" value="SAM_HAT_C"/>
</dbReference>
<dbReference type="SUPFAM" id="SSF101852">
    <property type="entry name" value="Bacterial fluorinating enzyme, C-terminal domain"/>
    <property type="match status" value="1"/>
</dbReference>
<dbReference type="STRING" id="692418.SAMN04488029_0651"/>
<keyword evidence="6" id="KW-1185">Reference proteome</keyword>
<evidence type="ECO:0008006" key="7">
    <source>
        <dbReference type="Google" id="ProtNLM"/>
    </source>
</evidence>
<dbReference type="InterPro" id="IPR023227">
    <property type="entry name" value="SAM_OH_AdoTrfase_C_sf"/>
</dbReference>
<evidence type="ECO:0000313" key="6">
    <source>
        <dbReference type="Proteomes" id="UP000192472"/>
    </source>
</evidence>
<dbReference type="OrthoDB" id="9792195at2"/>
<evidence type="ECO:0000259" key="3">
    <source>
        <dbReference type="Pfam" id="PF01887"/>
    </source>
</evidence>
<accession>A0A1W2G6K7</accession>
<sequence length="262" mass="28909">MAIVTFLSDFGQSDHYVAAVKASILGENPNINIVDISHQIAVGDIGHAAYVLDAVFRDFPKGTVHVFAVSNTTKRIVKNVAVKLEDHFFIGEDSGLISLLSEERPAAVVDINGVKPVRSPFIAKTLFGPLAGKIASGKDIQDFGKRLEDVERLMPPRAKATKKQIAGNVIRIDHYGNLITNIMKTDFDAIWKINDHFPYVINFRREKVLQLHNHYSDVTSGECFVLFNSMGRLQVGINQGSGAELLGLMIGDQVFIDFTLET</sequence>
<dbReference type="InterPro" id="IPR002747">
    <property type="entry name" value="SAM_OH_AdoTrfase"/>
</dbReference>
<proteinExistence type="inferred from homology"/>
<comment type="similarity">
    <text evidence="2">Belongs to the SAM hydrolase / SAM-dependent halogenase family.</text>
</comment>
<dbReference type="EMBL" id="FWYF01000001">
    <property type="protein sequence ID" value="SMD32307.1"/>
    <property type="molecule type" value="Genomic_DNA"/>
</dbReference>
<dbReference type="Proteomes" id="UP000192472">
    <property type="component" value="Unassembled WGS sequence"/>
</dbReference>
<evidence type="ECO:0000313" key="5">
    <source>
        <dbReference type="EMBL" id="SMD32307.1"/>
    </source>
</evidence>
<protein>
    <recommendedName>
        <fullName evidence="7">S-adenosyl-l-methionine hydroxide adenosyltransferase</fullName>
    </recommendedName>
</protein>
<dbReference type="PANTHER" id="PTHR35092">
    <property type="entry name" value="CHLORINASE MJ1651"/>
    <property type="match status" value="1"/>
</dbReference>
<reference evidence="5 6" key="1">
    <citation type="submission" date="2017-04" db="EMBL/GenBank/DDBJ databases">
        <authorList>
            <person name="Afonso C.L."/>
            <person name="Miller P.J."/>
            <person name="Scott M.A."/>
            <person name="Spackman E."/>
            <person name="Goraichik I."/>
            <person name="Dimitrov K.M."/>
            <person name="Suarez D.L."/>
            <person name="Swayne D.E."/>
        </authorList>
    </citation>
    <scope>NUCLEOTIDE SEQUENCE [LARGE SCALE GENOMIC DNA]</scope>
    <source>
        <strain evidence="5 6">DSM 26133</strain>
    </source>
</reference>
<keyword evidence="1" id="KW-0949">S-adenosyl-L-methionine</keyword>
<dbReference type="Pfam" id="PF20257">
    <property type="entry name" value="SAM_HAT_C"/>
    <property type="match status" value="1"/>
</dbReference>
<dbReference type="RefSeq" id="WP_084370974.1">
    <property type="nucleotide sequence ID" value="NZ_FWYF01000001.1"/>
</dbReference>
<dbReference type="InterPro" id="IPR023228">
    <property type="entry name" value="SAM_OH_AdoTrfase_N_sf"/>
</dbReference>
<dbReference type="PANTHER" id="PTHR35092:SF1">
    <property type="entry name" value="CHLORINASE MJ1651"/>
    <property type="match status" value="1"/>
</dbReference>
<evidence type="ECO:0000256" key="1">
    <source>
        <dbReference type="ARBA" id="ARBA00022691"/>
    </source>
</evidence>
<evidence type="ECO:0000259" key="4">
    <source>
        <dbReference type="Pfam" id="PF20257"/>
    </source>
</evidence>
<gene>
    <name evidence="5" type="ORF">SAMN04488029_0651</name>
</gene>
<dbReference type="AlphaFoldDB" id="A0A1W2G6K7"/>
<evidence type="ECO:0000256" key="2">
    <source>
        <dbReference type="ARBA" id="ARBA00024035"/>
    </source>
</evidence>
<dbReference type="Pfam" id="PF01887">
    <property type="entry name" value="SAM_HAT_N"/>
    <property type="match status" value="1"/>
</dbReference>
<dbReference type="SUPFAM" id="SSF102522">
    <property type="entry name" value="Bacterial fluorinating enzyme, N-terminal domain"/>
    <property type="match status" value="1"/>
</dbReference>
<dbReference type="InterPro" id="IPR046469">
    <property type="entry name" value="SAM_HAT_N"/>
</dbReference>
<dbReference type="Gene3D" id="2.40.30.90">
    <property type="entry name" value="Bacterial fluorinating enzyme like"/>
    <property type="match status" value="1"/>
</dbReference>
<feature type="domain" description="S-adenosyl-l-methionine hydroxide adenosyltransferase N-terminal" evidence="3">
    <location>
        <begin position="4"/>
        <end position="144"/>
    </location>
</feature>
<organism evidence="5 6">
    <name type="scientific">Reichenbachiella faecimaris</name>
    <dbReference type="NCBI Taxonomy" id="692418"/>
    <lineage>
        <taxon>Bacteria</taxon>
        <taxon>Pseudomonadati</taxon>
        <taxon>Bacteroidota</taxon>
        <taxon>Cytophagia</taxon>
        <taxon>Cytophagales</taxon>
        <taxon>Reichenbachiellaceae</taxon>
        <taxon>Reichenbachiella</taxon>
    </lineage>
</organism>
<dbReference type="PIRSF" id="PIRSF006779">
    <property type="entry name" value="UCP006779"/>
    <property type="match status" value="1"/>
</dbReference>
<dbReference type="Gene3D" id="3.40.50.10790">
    <property type="entry name" value="S-adenosyl-l-methionine hydroxide adenosyltransferase, N-terminal"/>
    <property type="match status" value="1"/>
</dbReference>